<dbReference type="GO" id="GO:0016161">
    <property type="term" value="F:beta-amylase activity"/>
    <property type="evidence" value="ECO:0007669"/>
    <property type="project" value="UniProtKB-EC"/>
</dbReference>
<evidence type="ECO:0000313" key="5">
    <source>
        <dbReference type="EMBL" id="CAH8390667.1"/>
    </source>
</evidence>
<comment type="similarity">
    <text evidence="1 4">Belongs to the glycosyl hydrolase 14 family.</text>
</comment>
<reference evidence="5 6" key="1">
    <citation type="submission" date="2022-03" db="EMBL/GenBank/DDBJ databases">
        <authorList>
            <person name="Macdonald S."/>
            <person name="Ahmed S."/>
            <person name="Newling K."/>
        </authorList>
    </citation>
    <scope>NUCLEOTIDE SEQUENCE [LARGE SCALE GENOMIC DNA]</scope>
</reference>
<evidence type="ECO:0000256" key="4">
    <source>
        <dbReference type="RuleBase" id="RU000509"/>
    </source>
</evidence>
<dbReference type="Proteomes" id="UP001642260">
    <property type="component" value="Unassembled WGS sequence"/>
</dbReference>
<dbReference type="InterPro" id="IPR001371">
    <property type="entry name" value="Glyco_hydro_14B_pln"/>
</dbReference>
<protein>
    <recommendedName>
        <fullName evidence="4">Beta-amylase</fullName>
        <ecNumber evidence="4">3.2.1.2</ecNumber>
    </recommendedName>
</protein>
<proteinExistence type="inferred from homology"/>
<name>A0ABC8M364_ERUVS</name>
<keyword evidence="2 4" id="KW-0119">Carbohydrate metabolism</keyword>
<keyword evidence="4" id="KW-0378">Hydrolase</keyword>
<accession>A0ABC8M364</accession>
<dbReference type="Pfam" id="PF01373">
    <property type="entry name" value="Glyco_hydro_14"/>
    <property type="match status" value="1"/>
</dbReference>
<keyword evidence="3 4" id="KW-0624">Polysaccharide degradation</keyword>
<comment type="catalytic activity">
    <reaction evidence="4">
        <text>Hydrolysis of (1-&gt;4)-alpha-D-glucosidic linkages in polysaccharides so as to remove successive maltose units from the non-reducing ends of the chains.</text>
        <dbReference type="EC" id="3.2.1.2"/>
    </reaction>
</comment>
<comment type="caution">
    <text evidence="5">The sequence shown here is derived from an EMBL/GenBank/DDBJ whole genome shotgun (WGS) entry which is preliminary data.</text>
</comment>
<dbReference type="PANTHER" id="PTHR31352">
    <property type="entry name" value="BETA-AMYLASE 1, CHLOROPLASTIC"/>
    <property type="match status" value="1"/>
</dbReference>
<dbReference type="AlphaFoldDB" id="A0ABC8M364"/>
<evidence type="ECO:0000256" key="2">
    <source>
        <dbReference type="ARBA" id="ARBA00023277"/>
    </source>
</evidence>
<dbReference type="PRINTS" id="PR00842">
    <property type="entry name" value="GLHYDLASE14B"/>
</dbReference>
<evidence type="ECO:0000256" key="3">
    <source>
        <dbReference type="ARBA" id="ARBA00023326"/>
    </source>
</evidence>
<dbReference type="InterPro" id="IPR017853">
    <property type="entry name" value="GH"/>
</dbReference>
<gene>
    <name evidence="5" type="ORF">ERUC_LOCUS43150</name>
</gene>
<evidence type="ECO:0000256" key="1">
    <source>
        <dbReference type="ARBA" id="ARBA00005652"/>
    </source>
</evidence>
<dbReference type="PANTHER" id="PTHR31352:SF55">
    <property type="entry name" value="BETA-AMYLASE 5"/>
    <property type="match status" value="1"/>
</dbReference>
<sequence length="467" mass="54478">MRMEKLKKEACIDGVMVDVWWGIVESEAPKEYKWEGYKELFKMIMSLELKIHVIMSFHKSRENLKTIGLPKWVVQYGEDNPDIYYTDRNGFPDEGCLSLGVDHELLFGKENDKRTAIQLYSDFMKSFRKEMKEFLESGVVVAIEVGLGPNGELCYPSFPTEERKKEKEKEIVTQKEWKFPGVGEFQCYDKYLKEDYDNAAKKAGHSESDLLNEDFLGFGNYNSEPEETEFFKKNGTYTTEKGEFFLEWYSNKLILHGDQILREASKIFTGLKIDLVIFVSGVHWFYGHHSHAAELTAGYYNLRTRDGYRPIARMLYKRNCLLNFSCFEMKYYHYQKNDFSAPEELVKAVLSKAWEEGIDVIGANTSENINAEGYDQILRHARSNGSNPEEPNFKLHSFMYLRLSDNIFEELNYEEFKKFVRKMHADLDYCGDAEKYAHEVESNSAITLEEISAASKIKRIIRDKNES</sequence>
<dbReference type="Gene3D" id="3.20.20.80">
    <property type="entry name" value="Glycosidases"/>
    <property type="match status" value="1"/>
</dbReference>
<dbReference type="SUPFAM" id="SSF51445">
    <property type="entry name" value="(Trans)glycosidases"/>
    <property type="match status" value="1"/>
</dbReference>
<evidence type="ECO:0000313" key="6">
    <source>
        <dbReference type="Proteomes" id="UP001642260"/>
    </source>
</evidence>
<dbReference type="EC" id="3.2.1.2" evidence="4"/>
<keyword evidence="4" id="KW-0326">Glycosidase</keyword>
<keyword evidence="6" id="KW-1185">Reference proteome</keyword>
<dbReference type="PRINTS" id="PR00750">
    <property type="entry name" value="BETAAMYLASE"/>
</dbReference>
<dbReference type="EMBL" id="CAKOAT010912931">
    <property type="protein sequence ID" value="CAH8390667.1"/>
    <property type="molecule type" value="Genomic_DNA"/>
</dbReference>
<organism evidence="5 6">
    <name type="scientific">Eruca vesicaria subsp. sativa</name>
    <name type="common">Garden rocket</name>
    <name type="synonym">Eruca sativa</name>
    <dbReference type="NCBI Taxonomy" id="29727"/>
    <lineage>
        <taxon>Eukaryota</taxon>
        <taxon>Viridiplantae</taxon>
        <taxon>Streptophyta</taxon>
        <taxon>Embryophyta</taxon>
        <taxon>Tracheophyta</taxon>
        <taxon>Spermatophyta</taxon>
        <taxon>Magnoliopsida</taxon>
        <taxon>eudicotyledons</taxon>
        <taxon>Gunneridae</taxon>
        <taxon>Pentapetalae</taxon>
        <taxon>rosids</taxon>
        <taxon>malvids</taxon>
        <taxon>Brassicales</taxon>
        <taxon>Brassicaceae</taxon>
        <taxon>Brassiceae</taxon>
        <taxon>Eruca</taxon>
    </lineage>
</organism>
<dbReference type="GO" id="GO:0000272">
    <property type="term" value="P:polysaccharide catabolic process"/>
    <property type="evidence" value="ECO:0007669"/>
    <property type="project" value="UniProtKB-KW"/>
</dbReference>
<dbReference type="InterPro" id="IPR001554">
    <property type="entry name" value="Glyco_hydro_14"/>
</dbReference>